<dbReference type="RefSeq" id="WP_326839914.1">
    <property type="nucleotide sequence ID" value="NZ_SVNY01000001.1"/>
</dbReference>
<dbReference type="AlphaFoldDB" id="A0A928KVP8"/>
<protein>
    <submittedName>
        <fullName evidence="1">HAD family phosphatase</fullName>
    </submittedName>
</protein>
<dbReference type="Gene3D" id="1.10.150.240">
    <property type="entry name" value="Putative phosphatase, domain 2"/>
    <property type="match status" value="1"/>
</dbReference>
<gene>
    <name evidence="1" type="ORF">E7512_02670</name>
</gene>
<evidence type="ECO:0000313" key="2">
    <source>
        <dbReference type="Proteomes" id="UP000754750"/>
    </source>
</evidence>
<sequence>MKKFQGAVFDLDGTLLDSMGVWEQIDRDSLGRRGIPVPEDYAQAVALRGFWQAAEYTIRRFGLPDTPQQLTEEWNQMAQDAYRFHVELKPGAREYLSRLREQGVSLSVATSSYRELFLPALERHGILDWFEAIVTVSEVSRGKGFPDIYEEAARRMRRLPRECAVFEDLPDALRGAREGGFYTVGVFDSHSKEETRLRQMSDRFIYDFRELL</sequence>
<dbReference type="Proteomes" id="UP000754750">
    <property type="component" value="Unassembled WGS sequence"/>
</dbReference>
<name>A0A928KVP8_9FIRM</name>
<dbReference type="EMBL" id="SVNY01000001">
    <property type="protein sequence ID" value="MBE6832479.1"/>
    <property type="molecule type" value="Genomic_DNA"/>
</dbReference>
<dbReference type="Pfam" id="PF00702">
    <property type="entry name" value="Hydrolase"/>
    <property type="match status" value="1"/>
</dbReference>
<dbReference type="InterPro" id="IPR023198">
    <property type="entry name" value="PGP-like_dom2"/>
</dbReference>
<dbReference type="InterPro" id="IPR023214">
    <property type="entry name" value="HAD_sf"/>
</dbReference>
<dbReference type="PANTHER" id="PTHR18901">
    <property type="entry name" value="2-DEOXYGLUCOSE-6-PHOSPHATE PHOSPHATASE 2"/>
    <property type="match status" value="1"/>
</dbReference>
<proteinExistence type="predicted"/>
<dbReference type="PRINTS" id="PR00413">
    <property type="entry name" value="HADHALOGNASE"/>
</dbReference>
<dbReference type="SUPFAM" id="SSF56784">
    <property type="entry name" value="HAD-like"/>
    <property type="match status" value="1"/>
</dbReference>
<dbReference type="InterPro" id="IPR006439">
    <property type="entry name" value="HAD-SF_hydro_IA"/>
</dbReference>
<evidence type="ECO:0000313" key="1">
    <source>
        <dbReference type="EMBL" id="MBE6832479.1"/>
    </source>
</evidence>
<dbReference type="SFLD" id="SFLDG01129">
    <property type="entry name" value="C1.5:_HAD__Beta-PGM__Phosphata"/>
    <property type="match status" value="1"/>
</dbReference>
<dbReference type="CDD" id="cd07505">
    <property type="entry name" value="HAD_BPGM-like"/>
    <property type="match status" value="1"/>
</dbReference>
<dbReference type="Gene3D" id="3.40.50.1000">
    <property type="entry name" value="HAD superfamily/HAD-like"/>
    <property type="match status" value="1"/>
</dbReference>
<comment type="caution">
    <text evidence="1">The sequence shown here is derived from an EMBL/GenBank/DDBJ whole genome shotgun (WGS) entry which is preliminary data.</text>
</comment>
<dbReference type="InterPro" id="IPR036412">
    <property type="entry name" value="HAD-like_sf"/>
</dbReference>
<accession>A0A928KVP8</accession>
<reference evidence="1" key="1">
    <citation type="submission" date="2019-04" db="EMBL/GenBank/DDBJ databases">
        <title>Evolution of Biomass-Degrading Anaerobic Consortia Revealed by Metagenomics.</title>
        <authorList>
            <person name="Peng X."/>
        </authorList>
    </citation>
    <scope>NUCLEOTIDE SEQUENCE</scope>
    <source>
        <strain evidence="1">SIG551</strain>
    </source>
</reference>
<dbReference type="PANTHER" id="PTHR18901:SF38">
    <property type="entry name" value="PSEUDOURIDINE-5'-PHOSPHATASE"/>
    <property type="match status" value="1"/>
</dbReference>
<dbReference type="SFLD" id="SFLDS00003">
    <property type="entry name" value="Haloacid_Dehalogenase"/>
    <property type="match status" value="1"/>
</dbReference>
<dbReference type="GO" id="GO:0016791">
    <property type="term" value="F:phosphatase activity"/>
    <property type="evidence" value="ECO:0007669"/>
    <property type="project" value="TreeGrafter"/>
</dbReference>
<organism evidence="1 2">
    <name type="scientific">Faecalispora sporosphaeroides</name>
    <dbReference type="NCBI Taxonomy" id="1549"/>
    <lineage>
        <taxon>Bacteria</taxon>
        <taxon>Bacillati</taxon>
        <taxon>Bacillota</taxon>
        <taxon>Clostridia</taxon>
        <taxon>Eubacteriales</taxon>
        <taxon>Oscillospiraceae</taxon>
        <taxon>Faecalispora</taxon>
    </lineage>
</organism>
<dbReference type="NCBIfam" id="TIGR01509">
    <property type="entry name" value="HAD-SF-IA-v3"/>
    <property type="match status" value="1"/>
</dbReference>